<feature type="domain" description="HTH tetR-type" evidence="3">
    <location>
        <begin position="5"/>
        <end position="65"/>
    </location>
</feature>
<dbReference type="InterPro" id="IPR001647">
    <property type="entry name" value="HTH_TetR"/>
</dbReference>
<proteinExistence type="predicted"/>
<evidence type="ECO:0000259" key="3">
    <source>
        <dbReference type="PROSITE" id="PS50977"/>
    </source>
</evidence>
<keyword evidence="1 2" id="KW-0238">DNA-binding</keyword>
<dbReference type="InterPro" id="IPR050624">
    <property type="entry name" value="HTH-type_Tx_Regulator"/>
</dbReference>
<feature type="DNA-binding region" description="H-T-H motif" evidence="2">
    <location>
        <begin position="28"/>
        <end position="47"/>
    </location>
</feature>
<sequence length="185" mass="21569">MPDANITKNALASSMKKLMKEKAFSKISVIDICEGCGMNRKSFYYHFKDKYDLVNWIFYMDFIGLVNTKQYQNGWDLLVSVGELFYRDQEFYRAALKIEGQNSFSEYFHESMTPIVSFFLRDICDVDEDADQEIFITFFCDAYLAAVVHWLEDGCQMRPEEFIGNLKKMILGIARQIQKEEAEAG</sequence>
<dbReference type="Pfam" id="PF00440">
    <property type="entry name" value="TetR_N"/>
    <property type="match status" value="1"/>
</dbReference>
<dbReference type="SUPFAM" id="SSF46689">
    <property type="entry name" value="Homeodomain-like"/>
    <property type="match status" value="1"/>
</dbReference>
<dbReference type="Proteomes" id="UP000824169">
    <property type="component" value="Unassembled WGS sequence"/>
</dbReference>
<dbReference type="PANTHER" id="PTHR43479">
    <property type="entry name" value="ACREF/ENVCD OPERON REPRESSOR-RELATED"/>
    <property type="match status" value="1"/>
</dbReference>
<dbReference type="PROSITE" id="PS50977">
    <property type="entry name" value="HTH_TETR_2"/>
    <property type="match status" value="1"/>
</dbReference>
<reference evidence="4" key="1">
    <citation type="submission" date="2020-10" db="EMBL/GenBank/DDBJ databases">
        <authorList>
            <person name="Gilroy R."/>
        </authorList>
    </citation>
    <scope>NUCLEOTIDE SEQUENCE</scope>
    <source>
        <strain evidence="4">CHK188-20938</strain>
    </source>
</reference>
<protein>
    <submittedName>
        <fullName evidence="4">TetR/AcrR family transcriptional regulator C-terminal domain-containing protein</fullName>
    </submittedName>
</protein>
<evidence type="ECO:0000313" key="5">
    <source>
        <dbReference type="Proteomes" id="UP000824169"/>
    </source>
</evidence>
<organism evidence="4 5">
    <name type="scientific">Candidatus Scatomonas pullistercoris</name>
    <dbReference type="NCBI Taxonomy" id="2840920"/>
    <lineage>
        <taxon>Bacteria</taxon>
        <taxon>Bacillati</taxon>
        <taxon>Bacillota</taxon>
        <taxon>Clostridia</taxon>
        <taxon>Lachnospirales</taxon>
        <taxon>Lachnospiraceae</taxon>
        <taxon>Lachnospiraceae incertae sedis</taxon>
        <taxon>Candidatus Scatomonas</taxon>
    </lineage>
</organism>
<dbReference type="AlphaFoldDB" id="A0A9D1TA29"/>
<dbReference type="PANTHER" id="PTHR43479:SF7">
    <property type="entry name" value="TETR-FAMILY TRANSCRIPTIONAL REGULATOR"/>
    <property type="match status" value="1"/>
</dbReference>
<comment type="caution">
    <text evidence="4">The sequence shown here is derived from an EMBL/GenBank/DDBJ whole genome shotgun (WGS) entry which is preliminary data.</text>
</comment>
<dbReference type="GO" id="GO:0003677">
    <property type="term" value="F:DNA binding"/>
    <property type="evidence" value="ECO:0007669"/>
    <property type="project" value="UniProtKB-UniRule"/>
</dbReference>
<dbReference type="Pfam" id="PF14278">
    <property type="entry name" value="TetR_C_8"/>
    <property type="match status" value="1"/>
</dbReference>
<evidence type="ECO:0000313" key="4">
    <source>
        <dbReference type="EMBL" id="HIV24643.1"/>
    </source>
</evidence>
<dbReference type="Gene3D" id="1.10.357.10">
    <property type="entry name" value="Tetracycline Repressor, domain 2"/>
    <property type="match status" value="1"/>
</dbReference>
<dbReference type="InterPro" id="IPR009057">
    <property type="entry name" value="Homeodomain-like_sf"/>
</dbReference>
<gene>
    <name evidence="4" type="ORF">IAB71_02460</name>
</gene>
<evidence type="ECO:0000256" key="1">
    <source>
        <dbReference type="ARBA" id="ARBA00023125"/>
    </source>
</evidence>
<accession>A0A9D1TA29</accession>
<name>A0A9D1TA29_9FIRM</name>
<dbReference type="InterPro" id="IPR039532">
    <property type="entry name" value="TetR_C_Firmicutes"/>
</dbReference>
<dbReference type="EMBL" id="DVOO01000009">
    <property type="protein sequence ID" value="HIV24643.1"/>
    <property type="molecule type" value="Genomic_DNA"/>
</dbReference>
<evidence type="ECO:0000256" key="2">
    <source>
        <dbReference type="PROSITE-ProRule" id="PRU00335"/>
    </source>
</evidence>
<reference evidence="4" key="2">
    <citation type="journal article" date="2021" name="PeerJ">
        <title>Extensive microbial diversity within the chicken gut microbiome revealed by metagenomics and culture.</title>
        <authorList>
            <person name="Gilroy R."/>
            <person name="Ravi A."/>
            <person name="Getino M."/>
            <person name="Pursley I."/>
            <person name="Horton D.L."/>
            <person name="Alikhan N.F."/>
            <person name="Baker D."/>
            <person name="Gharbi K."/>
            <person name="Hall N."/>
            <person name="Watson M."/>
            <person name="Adriaenssens E.M."/>
            <person name="Foster-Nyarko E."/>
            <person name="Jarju S."/>
            <person name="Secka A."/>
            <person name="Antonio M."/>
            <person name="Oren A."/>
            <person name="Chaudhuri R.R."/>
            <person name="La Ragione R."/>
            <person name="Hildebrand F."/>
            <person name="Pallen M.J."/>
        </authorList>
    </citation>
    <scope>NUCLEOTIDE SEQUENCE</scope>
    <source>
        <strain evidence="4">CHK188-20938</strain>
    </source>
</reference>